<dbReference type="HOGENOM" id="CLU_068623_0_0_10"/>
<dbReference type="AlphaFoldDB" id="I9UQB8"/>
<gene>
    <name evidence="1" type="ORF">HMPREF1074_03888</name>
</gene>
<comment type="caution">
    <text evidence="1">The sequence shown here is derived from an EMBL/GenBank/DDBJ whole genome shotgun (WGS) entry which is preliminary data.</text>
</comment>
<reference evidence="1 2" key="1">
    <citation type="submission" date="2012-02" db="EMBL/GenBank/DDBJ databases">
        <title>The Genome Sequence of Bacteroides xylanisolvens CL03T12C04.</title>
        <authorList>
            <consortium name="The Broad Institute Genome Sequencing Platform"/>
            <person name="Earl A."/>
            <person name="Ward D."/>
            <person name="Feldgarden M."/>
            <person name="Gevers D."/>
            <person name="Zitomersky N.L."/>
            <person name="Coyne M.J."/>
            <person name="Comstock L.E."/>
            <person name="Young S.K."/>
            <person name="Zeng Q."/>
            <person name="Gargeya S."/>
            <person name="Fitzgerald M."/>
            <person name="Haas B."/>
            <person name="Abouelleil A."/>
            <person name="Alvarado L."/>
            <person name="Arachchi H.M."/>
            <person name="Berlin A."/>
            <person name="Chapman S.B."/>
            <person name="Gearin G."/>
            <person name="Goldberg J."/>
            <person name="Griggs A."/>
            <person name="Gujja S."/>
            <person name="Hansen M."/>
            <person name="Heiman D."/>
            <person name="Howarth C."/>
            <person name="Larimer J."/>
            <person name="Lui A."/>
            <person name="MacDonald P.J.P."/>
            <person name="McCowen C."/>
            <person name="Montmayeur A."/>
            <person name="Murphy C."/>
            <person name="Neiman D."/>
            <person name="Pearson M."/>
            <person name="Priest M."/>
            <person name="Roberts A."/>
            <person name="Saif S."/>
            <person name="Shea T."/>
            <person name="Sisk P."/>
            <person name="Stolte C."/>
            <person name="Sykes S."/>
            <person name="Wortman J."/>
            <person name="Nusbaum C."/>
            <person name="Birren B."/>
        </authorList>
    </citation>
    <scope>NUCLEOTIDE SEQUENCE [LARGE SCALE GENOMIC DNA]</scope>
    <source>
        <strain evidence="1 2">CL03T12C04</strain>
    </source>
</reference>
<evidence type="ECO:0008006" key="3">
    <source>
        <dbReference type="Google" id="ProtNLM"/>
    </source>
</evidence>
<protein>
    <recommendedName>
        <fullName evidence="3">Capsular polysaccharide synthesis protein</fullName>
    </recommendedName>
</protein>
<dbReference type="SUPFAM" id="SSF53448">
    <property type="entry name" value="Nucleotide-diphospho-sugar transferases"/>
    <property type="match status" value="1"/>
</dbReference>
<dbReference type="EMBL" id="AGXE01000023">
    <property type="protein sequence ID" value="EIY84718.1"/>
    <property type="molecule type" value="Genomic_DNA"/>
</dbReference>
<evidence type="ECO:0000313" key="2">
    <source>
        <dbReference type="Proteomes" id="UP000003566"/>
    </source>
</evidence>
<organism evidence="1 2">
    <name type="scientific">Bacteroides xylanisolvens CL03T12C04</name>
    <dbReference type="NCBI Taxonomy" id="997892"/>
    <lineage>
        <taxon>Bacteria</taxon>
        <taxon>Pseudomonadati</taxon>
        <taxon>Bacteroidota</taxon>
        <taxon>Bacteroidia</taxon>
        <taxon>Bacteroidales</taxon>
        <taxon>Bacteroidaceae</taxon>
        <taxon>Bacteroides</taxon>
    </lineage>
</organism>
<dbReference type="PATRIC" id="fig|997892.3.peg.3985"/>
<accession>I9UQB8</accession>
<dbReference type="Proteomes" id="UP000003566">
    <property type="component" value="Unassembled WGS sequence"/>
</dbReference>
<dbReference type="InterPro" id="IPR029044">
    <property type="entry name" value="Nucleotide-diphossugar_trans"/>
</dbReference>
<dbReference type="Pfam" id="PF05704">
    <property type="entry name" value="Caps_synth"/>
    <property type="match status" value="1"/>
</dbReference>
<dbReference type="GO" id="GO:0016757">
    <property type="term" value="F:glycosyltransferase activity"/>
    <property type="evidence" value="ECO:0007669"/>
    <property type="project" value="InterPro"/>
</dbReference>
<proteinExistence type="predicted"/>
<dbReference type="RefSeq" id="WP_008025425.1">
    <property type="nucleotide sequence ID" value="NZ_JAGHEF010000002.1"/>
</dbReference>
<dbReference type="Gene3D" id="3.90.550.20">
    <property type="match status" value="1"/>
</dbReference>
<evidence type="ECO:0000313" key="1">
    <source>
        <dbReference type="EMBL" id="EIY84718.1"/>
    </source>
</evidence>
<sequence>MKLDSIVVYYKSIWYLMKYFNFSTVIRLRIYPLLKTLFRRGGYTNLSHEAVVLYVRKIIASVVEEYRTKPNNLDVIKASDNIWVCWWQGKDDMPPLVSQCYKLLLSKTNGHPLILITKYNYNEFVSLPDFIIDLVDDGKMSITHLSDILRIALLKTHGGLWLDATYWVTQPININDLVFYSPKNMISNEAYISNNRWAVNCLGGAKSNKLFCFVYDAFMCYWKENNALIDYFLIDYLFFIAYENFTDVREMIDATPYTCPDLISLDLNAVYNPQKLCDILERNLFLKLNWKQIFREYNSLNELTNYGFFMSQKG</sequence>
<dbReference type="InterPro" id="IPR008441">
    <property type="entry name" value="AfumC-like_glycosyl_Trfase"/>
</dbReference>
<name>I9UQB8_9BACE</name>